<evidence type="ECO:0000313" key="3">
    <source>
        <dbReference type="Proteomes" id="UP000177269"/>
    </source>
</evidence>
<feature type="chain" id="PRO_5009583817" evidence="1">
    <location>
        <begin position="27"/>
        <end position="620"/>
    </location>
</feature>
<feature type="signal peptide" evidence="1">
    <location>
        <begin position="1"/>
        <end position="26"/>
    </location>
</feature>
<reference evidence="2 3" key="1">
    <citation type="journal article" date="2016" name="Nat. Commun.">
        <title>Thousands of microbial genomes shed light on interconnected biogeochemical processes in an aquifer system.</title>
        <authorList>
            <person name="Anantharaman K."/>
            <person name="Brown C.T."/>
            <person name="Hug L.A."/>
            <person name="Sharon I."/>
            <person name="Castelle C.J."/>
            <person name="Probst A.J."/>
            <person name="Thomas B.C."/>
            <person name="Singh A."/>
            <person name="Wilkins M.J."/>
            <person name="Karaoz U."/>
            <person name="Brodie E.L."/>
            <person name="Williams K.H."/>
            <person name="Hubbard S.S."/>
            <person name="Banfield J.F."/>
        </authorList>
    </citation>
    <scope>NUCLEOTIDE SEQUENCE [LARGE SCALE GENOMIC DNA]</scope>
</reference>
<dbReference type="EMBL" id="MHSK01000021">
    <property type="protein sequence ID" value="OHA42007.1"/>
    <property type="molecule type" value="Genomic_DNA"/>
</dbReference>
<name>A0A1G2P0X7_9BACT</name>
<dbReference type="InterPro" id="IPR024079">
    <property type="entry name" value="MetalloPept_cat_dom_sf"/>
</dbReference>
<organism evidence="2 3">
    <name type="scientific">Candidatus Taylorbacteria bacterium RIFCSPLOWO2_12_FULL_43_20</name>
    <dbReference type="NCBI Taxonomy" id="1802332"/>
    <lineage>
        <taxon>Bacteria</taxon>
        <taxon>Candidatus Tayloriibacteriota</taxon>
    </lineage>
</organism>
<proteinExistence type="predicted"/>
<evidence type="ECO:0000313" key="2">
    <source>
        <dbReference type="EMBL" id="OHA42007.1"/>
    </source>
</evidence>
<evidence type="ECO:0000256" key="1">
    <source>
        <dbReference type="SAM" id="SignalP"/>
    </source>
</evidence>
<keyword evidence="1" id="KW-0732">Signal</keyword>
<protein>
    <submittedName>
        <fullName evidence="2">Uncharacterized protein</fullName>
    </submittedName>
</protein>
<dbReference type="Gene3D" id="3.40.390.10">
    <property type="entry name" value="Collagenase (Catalytic Domain)"/>
    <property type="match status" value="1"/>
</dbReference>
<sequence length="620" mass="69513">MITRIFSLTLASVFVTLFFASVLVFAQTLPEGRIESGGGNNIGDACNVDDLWNYGLVQGYSCLTEAYCTGNNGKLRSAAVNARVCELGGCNTDSDADGYVYCPRSIKATVIPPEDAFPALGVDCNDGNPKSWEDSYHKRVEDILAVSVDFAKDYVDSIAPRTITIEERWDSNSQRWIYDPYDMVLPGRNFTPRAPYSPFDDTEIKVYFDPSNPDSEACPGTVWDVRDELDDMSFPTLSFMDGDTPFYTFQIENGDRPKTRSVLPTDPVYPGLGAKKSKESDENALIYSVILRGSKGWISDDEQAMERLISVIDRDGRVKMRFEQNGATKDFTLDATTLHWYWGDRNNANVIVGMRGESSGMTASDLLGTIDGFRSQAVNKIQPFEKYQDKFSYVIDLANHDDTEFIRILNDPTSRIVLSLKGNSRYLFPDLDAMSSYKFTSIKFLFSNFYKPNDIGWPPYAISGGLGWGIFIDSKDNNEVLPLIMAHEYAHSFAGLFDEYVQKNRETIESRKLPSFLLNPTNCSIDRLKDFSYQDISYDFGKPWGCSVLKVEITDVLGQKEFHDVLRSSVESIMGLPGGGDRSKFNTVSCGYVLKNLLRQNSAHSYFPVCEAEFGNQLAI</sequence>
<gene>
    <name evidence="2" type="ORF">A3G52_01795</name>
</gene>
<dbReference type="Proteomes" id="UP000177269">
    <property type="component" value="Unassembled WGS sequence"/>
</dbReference>
<comment type="caution">
    <text evidence="2">The sequence shown here is derived from an EMBL/GenBank/DDBJ whole genome shotgun (WGS) entry which is preliminary data.</text>
</comment>
<dbReference type="GO" id="GO:0008237">
    <property type="term" value="F:metallopeptidase activity"/>
    <property type="evidence" value="ECO:0007669"/>
    <property type="project" value="InterPro"/>
</dbReference>
<accession>A0A1G2P0X7</accession>
<dbReference type="AlphaFoldDB" id="A0A1G2P0X7"/>